<evidence type="ECO:0000256" key="2">
    <source>
        <dbReference type="ARBA" id="ARBA00022649"/>
    </source>
</evidence>
<sequence>MIKAWDEDAWIDYVYWQTEDKKTLKRINMLIKDIERNGHNGLGSPEPLKGNLSGFWSRRIDKKNRLVYRIADNVIQIIQCRTHYGEK</sequence>
<keyword evidence="3" id="KW-0540">Nuclease</keyword>
<dbReference type="RefSeq" id="WP_002685473.1">
    <property type="nucleotide sequence ID" value="NZ_CM001795.1"/>
</dbReference>
<evidence type="ECO:0000313" key="7">
    <source>
        <dbReference type="EMBL" id="EMB31697.1"/>
    </source>
</evidence>
<dbReference type="SUPFAM" id="SSF143011">
    <property type="entry name" value="RelE-like"/>
    <property type="match status" value="1"/>
</dbReference>
<dbReference type="Proteomes" id="UP000011705">
    <property type="component" value="Chromosome"/>
</dbReference>
<dbReference type="PANTHER" id="PTHR38039:SF1">
    <property type="entry name" value="TOXIN YOEB"/>
    <property type="match status" value="1"/>
</dbReference>
<evidence type="ECO:0000256" key="6">
    <source>
        <dbReference type="ARBA" id="ARBA00030388"/>
    </source>
</evidence>
<keyword evidence="2" id="KW-1277">Toxin-antitoxin system</keyword>
<evidence type="ECO:0000256" key="4">
    <source>
        <dbReference type="ARBA" id="ARBA00022759"/>
    </source>
</evidence>
<dbReference type="PANTHER" id="PTHR38039">
    <property type="entry name" value="TOXIN YOEB"/>
    <property type="match status" value="1"/>
</dbReference>
<dbReference type="GO" id="GO:0045892">
    <property type="term" value="P:negative regulation of DNA-templated transcription"/>
    <property type="evidence" value="ECO:0007669"/>
    <property type="project" value="TreeGrafter"/>
</dbReference>
<dbReference type="GO" id="GO:0004519">
    <property type="term" value="F:endonuclease activity"/>
    <property type="evidence" value="ECO:0007669"/>
    <property type="project" value="UniProtKB-KW"/>
</dbReference>
<accession>A0A0E2E2S7</accession>
<dbReference type="InterPro" id="IPR009614">
    <property type="entry name" value="YoeB_toxin"/>
</dbReference>
<comment type="caution">
    <text evidence="7">The sequence shown here is derived from an EMBL/GenBank/DDBJ whole genome shotgun (WGS) entry which is preliminary data.</text>
</comment>
<dbReference type="EMBL" id="AGDV01000020">
    <property type="protein sequence ID" value="EMB31697.1"/>
    <property type="molecule type" value="Genomic_DNA"/>
</dbReference>
<dbReference type="Pfam" id="PF06769">
    <property type="entry name" value="YoeB_toxin"/>
    <property type="match status" value="1"/>
</dbReference>
<keyword evidence="5" id="KW-0378">Hydrolase</keyword>
<dbReference type="AlphaFoldDB" id="A0A0E2E2S7"/>
<dbReference type="Gene3D" id="3.30.2310.20">
    <property type="entry name" value="RelE-like"/>
    <property type="match status" value="1"/>
</dbReference>
<dbReference type="GO" id="GO:0006401">
    <property type="term" value="P:RNA catabolic process"/>
    <property type="evidence" value="ECO:0007669"/>
    <property type="project" value="InterPro"/>
</dbReference>
<comment type="similarity">
    <text evidence="1">Belongs to the YoeB family.</text>
</comment>
<dbReference type="NCBIfam" id="TIGR02116">
    <property type="entry name" value="toxin_Txe_YoeB"/>
    <property type="match status" value="1"/>
</dbReference>
<evidence type="ECO:0000256" key="1">
    <source>
        <dbReference type="ARBA" id="ARBA00008172"/>
    </source>
</evidence>
<evidence type="ECO:0000256" key="3">
    <source>
        <dbReference type="ARBA" id="ARBA00022722"/>
    </source>
</evidence>
<name>A0A0E2E2S7_TREDN</name>
<dbReference type="HOGENOM" id="CLU_169492_2_2_12"/>
<protein>
    <recommendedName>
        <fullName evidence="6">Putative mRNA interferase YoeB</fullName>
    </recommendedName>
</protein>
<dbReference type="InterPro" id="IPR035093">
    <property type="entry name" value="RelE/ParE_toxin_dom_sf"/>
</dbReference>
<proteinExistence type="inferred from homology"/>
<reference evidence="7" key="1">
    <citation type="submission" date="2012-01" db="EMBL/GenBank/DDBJ databases">
        <title>The Genome Sequence of Treponema denticola H-22.</title>
        <authorList>
            <consortium name="The Broad Institute Genome Sequencing Platform"/>
            <person name="Earl A."/>
            <person name="Ward D."/>
            <person name="Feldgarden M."/>
            <person name="Gevers D."/>
            <person name="Blanton J.M."/>
            <person name="Fenno C.J."/>
            <person name="Baranova O.V."/>
            <person name="Mathney J."/>
            <person name="Dewhirst F.E."/>
            <person name="Izard J."/>
            <person name="Young S.K."/>
            <person name="Zeng Q."/>
            <person name="Gargeya S."/>
            <person name="Fitzgerald M."/>
            <person name="Haas B."/>
            <person name="Abouelleil A."/>
            <person name="Alvarado L."/>
            <person name="Arachchi H.M."/>
            <person name="Berlin A."/>
            <person name="Chapman S.B."/>
            <person name="Gearin G."/>
            <person name="Goldberg J."/>
            <person name="Griggs A."/>
            <person name="Gujja S."/>
            <person name="Hansen M."/>
            <person name="Heiman D."/>
            <person name="Howarth C."/>
            <person name="Larimer J."/>
            <person name="Lui A."/>
            <person name="MacDonald P.J.P."/>
            <person name="McCowen C."/>
            <person name="Montmayeur A."/>
            <person name="Murphy C."/>
            <person name="Neiman D."/>
            <person name="Pearson M."/>
            <person name="Priest M."/>
            <person name="Roberts A."/>
            <person name="Saif S."/>
            <person name="Shea T."/>
            <person name="Sisk P."/>
            <person name="Stolte C."/>
            <person name="Sykes S."/>
            <person name="Wortman J."/>
            <person name="Nusbaum C."/>
            <person name="Birren B."/>
        </authorList>
    </citation>
    <scope>NUCLEOTIDE SEQUENCE [LARGE SCALE GENOMIC DNA]</scope>
    <source>
        <strain evidence="7">H-22</strain>
    </source>
</reference>
<dbReference type="GO" id="GO:0016787">
    <property type="term" value="F:hydrolase activity"/>
    <property type="evidence" value="ECO:0007669"/>
    <property type="project" value="UniProtKB-KW"/>
</dbReference>
<dbReference type="PATRIC" id="fig|999432.5.peg.2158"/>
<keyword evidence="4" id="KW-0255">Endonuclease</keyword>
<gene>
    <name evidence="7" type="ORF">HMPREF9726_02077</name>
</gene>
<organism evidence="7">
    <name type="scientific">Treponema denticola H-22</name>
    <dbReference type="NCBI Taxonomy" id="999432"/>
    <lineage>
        <taxon>Bacteria</taxon>
        <taxon>Pseudomonadati</taxon>
        <taxon>Spirochaetota</taxon>
        <taxon>Spirochaetia</taxon>
        <taxon>Spirochaetales</taxon>
        <taxon>Treponemataceae</taxon>
        <taxon>Treponema</taxon>
    </lineage>
</organism>
<evidence type="ECO:0000256" key="5">
    <source>
        <dbReference type="ARBA" id="ARBA00022801"/>
    </source>
</evidence>